<organism evidence="2 3">
    <name type="scientific">Musa acuminata subsp. malaccensis</name>
    <name type="common">Wild banana</name>
    <name type="synonym">Musa malaccensis</name>
    <dbReference type="NCBI Taxonomy" id="214687"/>
    <lineage>
        <taxon>Eukaryota</taxon>
        <taxon>Viridiplantae</taxon>
        <taxon>Streptophyta</taxon>
        <taxon>Embryophyta</taxon>
        <taxon>Tracheophyta</taxon>
        <taxon>Spermatophyta</taxon>
        <taxon>Magnoliopsida</taxon>
        <taxon>Liliopsida</taxon>
        <taxon>Zingiberales</taxon>
        <taxon>Musaceae</taxon>
        <taxon>Musa</taxon>
    </lineage>
</organism>
<gene>
    <name evidence="1" type="ORF">GSMUA_58610.1</name>
</gene>
<sequence length="54" mass="6029">MWHAKNMTCAADPSPGWYLTLPQPCSVRRGAKRKLMSRCSMSIIITLPTSKSGY</sequence>
<name>A0A804HYT1_MUSAM</name>
<dbReference type="Gramene" id="Ma02_t03320.1">
    <property type="protein sequence ID" value="Ma02_p03320.1"/>
    <property type="gene ID" value="Ma02_g03320"/>
</dbReference>
<evidence type="ECO:0000313" key="1">
    <source>
        <dbReference type="EMBL" id="CAG1860967.1"/>
    </source>
</evidence>
<dbReference type="InParanoid" id="A0A804HYT1"/>
<protein>
    <submittedName>
        <fullName evidence="1">(wild Malaysian banana) hypothetical protein</fullName>
    </submittedName>
</protein>
<dbReference type="AlphaFoldDB" id="A0A804HYT1"/>
<dbReference type="EMBL" id="HG996467">
    <property type="protein sequence ID" value="CAG1860967.1"/>
    <property type="molecule type" value="Genomic_DNA"/>
</dbReference>
<dbReference type="EnsemblPlants" id="Ma02_t03320.1">
    <property type="protein sequence ID" value="Ma02_p03320.1"/>
    <property type="gene ID" value="Ma02_g03320"/>
</dbReference>
<evidence type="ECO:0000313" key="2">
    <source>
        <dbReference type="EnsemblPlants" id="Ma02_p03320.1"/>
    </source>
</evidence>
<dbReference type="Proteomes" id="UP000012960">
    <property type="component" value="Unplaced"/>
</dbReference>
<reference evidence="2" key="2">
    <citation type="submission" date="2021-05" db="UniProtKB">
        <authorList>
            <consortium name="EnsemblPlants"/>
        </authorList>
    </citation>
    <scope>IDENTIFICATION</scope>
    <source>
        <strain evidence="2">subsp. malaccensis</strain>
    </source>
</reference>
<evidence type="ECO:0000313" key="3">
    <source>
        <dbReference type="Proteomes" id="UP000012960"/>
    </source>
</evidence>
<proteinExistence type="predicted"/>
<reference evidence="1" key="1">
    <citation type="submission" date="2021-03" db="EMBL/GenBank/DDBJ databases">
        <authorList>
            <consortium name="Genoscope - CEA"/>
            <person name="William W."/>
        </authorList>
    </citation>
    <scope>NUCLEOTIDE SEQUENCE</scope>
    <source>
        <strain evidence="1">Doubled-haploid Pahang</strain>
    </source>
</reference>
<keyword evidence="3" id="KW-1185">Reference proteome</keyword>
<accession>A0A804HYT1</accession>